<sequence>MSSNSSTMWTRFLSFLITLFIMLSAASALQPVSISDDTADAANIAPVSTANTSESLWRNERSIQVNDTCIIIGGKCITPKFPNLITKIVNKIQKFLPPANSSPTVKNSAKICLLAPAIAAAIAIPLIALWWPAKYKSGYSDVDYIFIPSDDYHGTGGGYGGGGGGGYGGGGYEASGGSSSYSSYAKRSLEVMSPIMNALYSAYQKYSGDDEEKPAL</sequence>
<proteinExistence type="predicted"/>
<keyword evidence="3" id="KW-1185">Reference proteome</keyword>
<dbReference type="RefSeq" id="XP_018017924.1">
    <property type="nucleotide sequence ID" value="XM_018162435.1"/>
</dbReference>
<name>A0A8B7NVX5_HYAAZ</name>
<reference evidence="4" key="1">
    <citation type="submission" date="2025-08" db="UniProtKB">
        <authorList>
            <consortium name="RefSeq"/>
        </authorList>
    </citation>
    <scope>IDENTIFICATION</scope>
    <source>
        <tissue evidence="4">Whole organism</tissue>
    </source>
</reference>
<dbReference type="Proteomes" id="UP000694843">
    <property type="component" value="Unplaced"/>
</dbReference>
<evidence type="ECO:0000313" key="3">
    <source>
        <dbReference type="Proteomes" id="UP000694843"/>
    </source>
</evidence>
<organism evidence="3 4">
    <name type="scientific">Hyalella azteca</name>
    <name type="common">Amphipod</name>
    <dbReference type="NCBI Taxonomy" id="294128"/>
    <lineage>
        <taxon>Eukaryota</taxon>
        <taxon>Metazoa</taxon>
        <taxon>Ecdysozoa</taxon>
        <taxon>Arthropoda</taxon>
        <taxon>Crustacea</taxon>
        <taxon>Multicrustacea</taxon>
        <taxon>Malacostraca</taxon>
        <taxon>Eumalacostraca</taxon>
        <taxon>Peracarida</taxon>
        <taxon>Amphipoda</taxon>
        <taxon>Senticaudata</taxon>
        <taxon>Talitrida</taxon>
        <taxon>Talitroidea</taxon>
        <taxon>Hyalellidae</taxon>
        <taxon>Hyalella</taxon>
    </lineage>
</organism>
<dbReference type="AlphaFoldDB" id="A0A8B7NVX5"/>
<gene>
    <name evidence="4" type="primary">LOC108674480</name>
</gene>
<evidence type="ECO:0000256" key="1">
    <source>
        <dbReference type="SAM" id="Phobius"/>
    </source>
</evidence>
<accession>A0A8B7NVX5</accession>
<keyword evidence="2" id="KW-0732">Signal</keyword>
<keyword evidence="1" id="KW-1133">Transmembrane helix</keyword>
<feature type="transmembrane region" description="Helical" evidence="1">
    <location>
        <begin position="113"/>
        <end position="131"/>
    </location>
</feature>
<dbReference type="GeneID" id="108674480"/>
<feature type="chain" id="PRO_5034130450" evidence="2">
    <location>
        <begin position="29"/>
        <end position="216"/>
    </location>
</feature>
<feature type="signal peptide" evidence="2">
    <location>
        <begin position="1"/>
        <end position="28"/>
    </location>
</feature>
<evidence type="ECO:0000256" key="2">
    <source>
        <dbReference type="SAM" id="SignalP"/>
    </source>
</evidence>
<dbReference type="KEGG" id="hazt:108674480"/>
<protein>
    <submittedName>
        <fullName evidence="4">Uncharacterized protein LOC108674480</fullName>
    </submittedName>
</protein>
<evidence type="ECO:0000313" key="4">
    <source>
        <dbReference type="RefSeq" id="XP_018017924.1"/>
    </source>
</evidence>
<keyword evidence="1" id="KW-0812">Transmembrane</keyword>
<keyword evidence="1" id="KW-0472">Membrane</keyword>